<organism evidence="2 3">
    <name type="scientific">Roseateles chitinivorans</name>
    <dbReference type="NCBI Taxonomy" id="2917965"/>
    <lineage>
        <taxon>Bacteria</taxon>
        <taxon>Pseudomonadati</taxon>
        <taxon>Pseudomonadota</taxon>
        <taxon>Betaproteobacteria</taxon>
        <taxon>Burkholderiales</taxon>
        <taxon>Sphaerotilaceae</taxon>
        <taxon>Roseateles</taxon>
    </lineage>
</organism>
<dbReference type="AlphaFoldDB" id="A0A2G9CI71"/>
<dbReference type="PANTHER" id="PTHR32097:SF18">
    <property type="entry name" value="RING-TYPE DOMAIN-CONTAINING PROTEIN"/>
    <property type="match status" value="1"/>
</dbReference>
<dbReference type="InterPro" id="IPR003325">
    <property type="entry name" value="TerD"/>
</dbReference>
<keyword evidence="3" id="KW-1185">Reference proteome</keyword>
<dbReference type="CDD" id="cd06974">
    <property type="entry name" value="TerD_like"/>
    <property type="match status" value="1"/>
</dbReference>
<gene>
    <name evidence="2" type="ORF">CS062_01310</name>
</gene>
<reference evidence="2 3" key="1">
    <citation type="submission" date="2017-11" db="EMBL/GenBank/DDBJ databases">
        <title>Draft genome sequence of Mitsuaria sp. HWN-4.</title>
        <authorList>
            <person name="Gundlapally S.R."/>
        </authorList>
    </citation>
    <scope>NUCLEOTIDE SEQUENCE [LARGE SCALE GENOMIC DNA]</scope>
    <source>
        <strain evidence="2 3">HWN-4</strain>
    </source>
</reference>
<dbReference type="GO" id="GO:0046690">
    <property type="term" value="P:response to tellurium ion"/>
    <property type="evidence" value="ECO:0007669"/>
    <property type="project" value="UniProtKB-KW"/>
</dbReference>
<dbReference type="Gene3D" id="2.60.60.30">
    <property type="entry name" value="sav2460 like domains"/>
    <property type="match status" value="1"/>
</dbReference>
<protein>
    <recommendedName>
        <fullName evidence="4">TerD family protein</fullName>
    </recommendedName>
</protein>
<evidence type="ECO:0000256" key="1">
    <source>
        <dbReference type="ARBA" id="ARBA00022686"/>
    </source>
</evidence>
<proteinExistence type="predicted"/>
<evidence type="ECO:0008006" key="4">
    <source>
        <dbReference type="Google" id="ProtNLM"/>
    </source>
</evidence>
<dbReference type="OrthoDB" id="415622at2"/>
<evidence type="ECO:0000313" key="2">
    <source>
        <dbReference type="EMBL" id="PIM55199.1"/>
    </source>
</evidence>
<name>A0A2G9CI71_9BURK</name>
<dbReference type="EMBL" id="PEOG01000005">
    <property type="protein sequence ID" value="PIM55199.1"/>
    <property type="molecule type" value="Genomic_DNA"/>
</dbReference>
<keyword evidence="1" id="KW-0778">Tellurium resistance</keyword>
<sequence>MHAIFVRRRSKLHVAAGEGTATPTQVATLQKELTGLGYVMSQALSARLATLDALRLASVSRDLLRELHQLTGAHQAHRPFYPGFPDQVMAASDAELFLNAIHHYLTHSRLPDDEPRREAALEGQRPRVLDLGSPEEFERIFTQLAGAPTSLSQQDREDVTWFIRQYREGIFRLLPAKFPFKENLALVAATLLREVPGERANAFLLTHCGTATDLLRVAVSLFEGDASLAAPTRFGRMGRAWRKLILQALEGMHRPIEDMMRWREPWKRLGERLHPGEFAERFPQAHEAFQQLRNDTAPPNWASGVERALATGDVAAAAARLAERPGEYARKLDVLLRSPAATPELAARFAALAPRVSTPVLLQVMTHFRHRAAPPAIRAFTPKGEVSKIFSIADRRPAVPQALAATIVDACEQALLARFAELAPLGPSYIDPALRTYMIPLAQRSASKSLRTLARGSRVPLPMGETLRFFLWWKNGRGRTDIDLSAAMFDSEYRLVEALGFYNLRGTGGYGVHSGDIVDAPQGAAEFIDLDLPKVHQRRARFIVMCINSYTAQAYCDLPECFAGWMSRRHPGSGEAFDARTVVDKIDISANTRICLPLILDLERHEMLWADLALTEHPHWHNAVPGNHSRISQMLRAMHETIRPDLYTLFDLHVRARGERVQQREQARTIFSVDEGIVPLALDEIRAAFL</sequence>
<accession>A0A2G9CI71</accession>
<dbReference type="InterPro" id="IPR051324">
    <property type="entry name" value="Stress/Tellurium_Resist"/>
</dbReference>
<dbReference type="RefSeq" id="WP_099859668.1">
    <property type="nucleotide sequence ID" value="NZ_PEOG01000005.1"/>
</dbReference>
<comment type="caution">
    <text evidence="2">The sequence shown here is derived from an EMBL/GenBank/DDBJ whole genome shotgun (WGS) entry which is preliminary data.</text>
</comment>
<dbReference type="Proteomes" id="UP000231501">
    <property type="component" value="Unassembled WGS sequence"/>
</dbReference>
<evidence type="ECO:0000313" key="3">
    <source>
        <dbReference type="Proteomes" id="UP000231501"/>
    </source>
</evidence>
<dbReference type="PANTHER" id="PTHR32097">
    <property type="entry name" value="CAMP-BINDING PROTEIN 1-RELATED"/>
    <property type="match status" value="1"/>
</dbReference>